<organism evidence="2 3">
    <name type="scientific">Mesotoga infera</name>
    <dbReference type="NCBI Taxonomy" id="1236046"/>
    <lineage>
        <taxon>Bacteria</taxon>
        <taxon>Thermotogati</taxon>
        <taxon>Thermotogota</taxon>
        <taxon>Thermotogae</taxon>
        <taxon>Kosmotogales</taxon>
        <taxon>Kosmotogaceae</taxon>
        <taxon>Mesotoga</taxon>
    </lineage>
</organism>
<reference evidence="2 3" key="1">
    <citation type="submission" date="2017-01" db="EMBL/GenBank/DDBJ databases">
        <authorList>
            <person name="Erauso G."/>
        </authorList>
    </citation>
    <scope>NUCLEOTIDE SEQUENCE [LARGE SCALE GENOMIC DNA]</scope>
    <source>
        <strain evidence="2">MESINF1</strain>
    </source>
</reference>
<gene>
    <name evidence="2" type="ORF">MESINF_0803</name>
</gene>
<dbReference type="AlphaFoldDB" id="A0A7Z7LEJ5"/>
<name>A0A7Z7LEJ5_9BACT</name>
<sequence>MNLLERSIEIIEANQSKHGSYIASPNFSQYGYCWFRDGSFVAHAMEKAGREESSARFIRWGLNVLKRYRDSLQKATAGNVTLDNFLPTRYTMEGFYSEDNWTNAQSDGYGTFLWVAAQRPELLDQSDCEICDMTAKYLERVWKVPCYDVWEESPNMVHTSTLLSIAAGLKAIEGIINRKTVWRDIMDFILKELTSDGRLKKSNTADEVDSSLIWASYPYGLLDGDSLLIKKTARTVMSELYFDGGLKRYKKDTYYGGGSWVLLSAYLAGHLKSNGERDISEEIEAWIERKADLNGFLPEQVPENLLEERMYAPWVEKWGEIASPLLWSHAAYIDMLLQ</sequence>
<evidence type="ECO:0000313" key="2">
    <source>
        <dbReference type="EMBL" id="SSC12252.1"/>
    </source>
</evidence>
<dbReference type="KEGG" id="minf:MESINF_0803"/>
<protein>
    <submittedName>
        <fullName evidence="2">Glycoside hydrolase 15-related</fullName>
    </submittedName>
</protein>
<dbReference type="Proteomes" id="UP000250796">
    <property type="component" value="Chromosome MESINF"/>
</dbReference>
<proteinExistence type="predicted"/>
<dbReference type="RefSeq" id="WP_169698616.1">
    <property type="nucleotide sequence ID" value="NZ_LS974202.1"/>
</dbReference>
<dbReference type="GO" id="GO:0005975">
    <property type="term" value="P:carbohydrate metabolic process"/>
    <property type="evidence" value="ECO:0007669"/>
    <property type="project" value="InterPro"/>
</dbReference>
<dbReference type="InterPro" id="IPR008928">
    <property type="entry name" value="6-hairpin_glycosidase_sf"/>
</dbReference>
<feature type="domain" description="GH15-like" evidence="1">
    <location>
        <begin position="12"/>
        <end position="270"/>
    </location>
</feature>
<dbReference type="Pfam" id="PF00723">
    <property type="entry name" value="Glyco_hydro_15"/>
    <property type="match status" value="1"/>
</dbReference>
<dbReference type="EMBL" id="LS974202">
    <property type="protein sequence ID" value="SSC12252.1"/>
    <property type="molecule type" value="Genomic_DNA"/>
</dbReference>
<evidence type="ECO:0000259" key="1">
    <source>
        <dbReference type="Pfam" id="PF00723"/>
    </source>
</evidence>
<dbReference type="InterPro" id="IPR012341">
    <property type="entry name" value="6hp_glycosidase-like_sf"/>
</dbReference>
<dbReference type="Gene3D" id="1.50.10.10">
    <property type="match status" value="1"/>
</dbReference>
<dbReference type="SUPFAM" id="SSF48208">
    <property type="entry name" value="Six-hairpin glycosidases"/>
    <property type="match status" value="1"/>
</dbReference>
<dbReference type="InterPro" id="IPR011613">
    <property type="entry name" value="GH15-like"/>
</dbReference>
<keyword evidence="3" id="KW-1185">Reference proteome</keyword>
<dbReference type="PANTHER" id="PTHR31616">
    <property type="entry name" value="TREHALASE"/>
    <property type="match status" value="1"/>
</dbReference>
<evidence type="ECO:0000313" key="3">
    <source>
        <dbReference type="Proteomes" id="UP000250796"/>
    </source>
</evidence>
<accession>A0A7Z7LEJ5</accession>
<keyword evidence="2" id="KW-0378">Hydrolase</keyword>
<dbReference type="GO" id="GO:0004553">
    <property type="term" value="F:hydrolase activity, hydrolyzing O-glycosyl compounds"/>
    <property type="evidence" value="ECO:0007669"/>
    <property type="project" value="TreeGrafter"/>
</dbReference>
<dbReference type="PANTHER" id="PTHR31616:SF0">
    <property type="entry name" value="GLUCAN 1,4-ALPHA-GLUCOSIDASE"/>
    <property type="match status" value="1"/>
</dbReference>